<sequence length="153" mass="16609">GQSRVLQQEIQLEIVRVTSLSPKNNSKMAKLFMACEEELEPWQKEVKEYEDDDDEGESVLAEELLSSKPLDSFPLCCDGNVTSNILNSGALSGCITAAFEPTNQCYMNRTSNPLSACGCDVVQPLSKPGGVAETMQSAQGYIGYYLSKSAIPS</sequence>
<dbReference type="AlphaFoldDB" id="A0A8D0S1E0"/>
<proteinExistence type="predicted"/>
<name>A0A8D0S1E0_PIG</name>
<organism evidence="1 2">
    <name type="scientific">Sus scrofa</name>
    <name type="common">Pig</name>
    <dbReference type="NCBI Taxonomy" id="9823"/>
    <lineage>
        <taxon>Eukaryota</taxon>
        <taxon>Metazoa</taxon>
        <taxon>Chordata</taxon>
        <taxon>Craniata</taxon>
        <taxon>Vertebrata</taxon>
        <taxon>Euteleostomi</taxon>
        <taxon>Mammalia</taxon>
        <taxon>Eutheria</taxon>
        <taxon>Laurasiatheria</taxon>
        <taxon>Artiodactyla</taxon>
        <taxon>Suina</taxon>
        <taxon>Suidae</taxon>
        <taxon>Sus</taxon>
    </lineage>
</organism>
<evidence type="ECO:0000313" key="2">
    <source>
        <dbReference type="Proteomes" id="UP000694727"/>
    </source>
</evidence>
<protein>
    <submittedName>
        <fullName evidence="1">Uncharacterized protein</fullName>
    </submittedName>
</protein>
<dbReference type="Ensembl" id="ENSSSCT00025059086.1">
    <property type="protein sequence ID" value="ENSSSCP00025025056.1"/>
    <property type="gene ID" value="ENSSSCG00025043564.1"/>
</dbReference>
<dbReference type="Proteomes" id="UP000694727">
    <property type="component" value="Unplaced"/>
</dbReference>
<accession>A0A8D0S1E0</accession>
<evidence type="ECO:0000313" key="1">
    <source>
        <dbReference type="Ensembl" id="ENSSSCP00025025056.1"/>
    </source>
</evidence>
<reference evidence="1" key="1">
    <citation type="submission" date="2025-08" db="UniProtKB">
        <authorList>
            <consortium name="Ensembl"/>
        </authorList>
    </citation>
    <scope>IDENTIFICATION</scope>
</reference>